<dbReference type="CDD" id="cd13131">
    <property type="entry name" value="MATE_NorM_like"/>
    <property type="match status" value="1"/>
</dbReference>
<keyword evidence="6 10" id="KW-1133">Transmembrane helix</keyword>
<evidence type="ECO:0000313" key="12">
    <source>
        <dbReference type="Proteomes" id="UP000541109"/>
    </source>
</evidence>
<evidence type="ECO:0000256" key="2">
    <source>
        <dbReference type="ARBA" id="ARBA00022448"/>
    </source>
</evidence>
<evidence type="ECO:0000256" key="8">
    <source>
        <dbReference type="ARBA" id="ARBA00023136"/>
    </source>
</evidence>
<dbReference type="EMBL" id="JACFXV010000048">
    <property type="protein sequence ID" value="MBA5777301.1"/>
    <property type="molecule type" value="Genomic_DNA"/>
</dbReference>
<dbReference type="GO" id="GO:0015297">
    <property type="term" value="F:antiporter activity"/>
    <property type="evidence" value="ECO:0007669"/>
    <property type="project" value="UniProtKB-KW"/>
</dbReference>
<evidence type="ECO:0000256" key="6">
    <source>
        <dbReference type="ARBA" id="ARBA00022989"/>
    </source>
</evidence>
<sequence length="463" mass="49565">MDRSVAAPAVRGGVFALWRSDIRPTLALGLPIAGAQLAQMAINTTDVVMVGWLGAVELAAMVLAFNLYILFWLFGMGIIQAVIPLAAKARGERQPRELRRAVRMGFWVVAAYTLPVMVALWHTEAILLALGQKPELASLASSYMRVMMFSFGPSLMQMAIRNFVTVLEKAQVVLWATVAGALVNAALDYLLIFGHFGAPRLGMVGAGIASVATSLSTLLILVIYVMRDRKLRRYAVFGRLWRADWPAFHQILKLGWPIGVTLVLEVALFSGSSMMMGWIGTVQLAAHGIALQIASITFMVPLGIGQAGMIRVGLAAGQKDDAAVGRAGWVSFAIALAFMGSTALAMWTAPEALVSLFLDQRNLQSADVLAIGSTFLLVAALFQIFDGAQVVGGSVLRGLSDTRVPMVIAIAGYWLFGAVLSYGLAFVAGLGGIGIWWGLASGLAFVALASIYRFGNRRRFGLV</sequence>
<gene>
    <name evidence="11" type="ORF">H2509_09195</name>
</gene>
<evidence type="ECO:0000256" key="3">
    <source>
        <dbReference type="ARBA" id="ARBA00022449"/>
    </source>
</evidence>
<feature type="transmembrane region" description="Helical" evidence="10">
    <location>
        <begin position="368"/>
        <end position="385"/>
    </location>
</feature>
<evidence type="ECO:0000256" key="5">
    <source>
        <dbReference type="ARBA" id="ARBA00022692"/>
    </source>
</evidence>
<comment type="caution">
    <text evidence="11">The sequence shown here is derived from an EMBL/GenBank/DDBJ whole genome shotgun (WGS) entry which is preliminary data.</text>
</comment>
<keyword evidence="12" id="KW-1185">Reference proteome</keyword>
<feature type="transmembrane region" description="Helical" evidence="10">
    <location>
        <begin position="326"/>
        <end position="348"/>
    </location>
</feature>
<feature type="transmembrane region" description="Helical" evidence="10">
    <location>
        <begin position="289"/>
        <end position="314"/>
    </location>
</feature>
<keyword evidence="8 10" id="KW-0472">Membrane</keyword>
<evidence type="ECO:0000256" key="1">
    <source>
        <dbReference type="ARBA" id="ARBA00004429"/>
    </source>
</evidence>
<feature type="transmembrane region" description="Helical" evidence="10">
    <location>
        <begin position="104"/>
        <end position="122"/>
    </location>
</feature>
<feature type="transmembrane region" description="Helical" evidence="10">
    <location>
        <begin position="406"/>
        <end position="428"/>
    </location>
</feature>
<dbReference type="Pfam" id="PF01554">
    <property type="entry name" value="MatE"/>
    <property type="match status" value="2"/>
</dbReference>
<dbReference type="RefSeq" id="WP_182164554.1">
    <property type="nucleotide sequence ID" value="NZ_JACFXV010000048.1"/>
</dbReference>
<proteinExistence type="predicted"/>
<comment type="subcellular location">
    <subcellularLocation>
        <location evidence="1">Cell inner membrane</location>
        <topology evidence="1">Multi-pass membrane protein</topology>
    </subcellularLocation>
</comment>
<dbReference type="InterPro" id="IPR048279">
    <property type="entry name" value="MdtK-like"/>
</dbReference>
<name>A0A839ACR6_9HYPH</name>
<dbReference type="GO" id="GO:0042910">
    <property type="term" value="F:xenobiotic transmembrane transporter activity"/>
    <property type="evidence" value="ECO:0007669"/>
    <property type="project" value="InterPro"/>
</dbReference>
<feature type="transmembrane region" description="Helical" evidence="10">
    <location>
        <begin position="434"/>
        <end position="454"/>
    </location>
</feature>
<evidence type="ECO:0000256" key="9">
    <source>
        <dbReference type="ARBA" id="ARBA00031636"/>
    </source>
</evidence>
<dbReference type="NCBIfam" id="TIGR00797">
    <property type="entry name" value="matE"/>
    <property type="match status" value="1"/>
</dbReference>
<feature type="transmembrane region" description="Helical" evidence="10">
    <location>
        <begin position="204"/>
        <end position="226"/>
    </location>
</feature>
<keyword evidence="3" id="KW-0050">Antiport</keyword>
<keyword evidence="7" id="KW-0406">Ion transport</keyword>
<feature type="transmembrane region" description="Helical" evidence="10">
    <location>
        <begin position="58"/>
        <end position="83"/>
    </location>
</feature>
<accession>A0A839ACR6</accession>
<keyword evidence="5 10" id="KW-0812">Transmembrane</keyword>
<dbReference type="PANTHER" id="PTHR43298">
    <property type="entry name" value="MULTIDRUG RESISTANCE PROTEIN NORM-RELATED"/>
    <property type="match status" value="1"/>
</dbReference>
<dbReference type="GO" id="GO:0006811">
    <property type="term" value="P:monoatomic ion transport"/>
    <property type="evidence" value="ECO:0007669"/>
    <property type="project" value="UniProtKB-KW"/>
</dbReference>
<feature type="transmembrane region" description="Helical" evidence="10">
    <location>
        <begin position="247"/>
        <end position="269"/>
    </location>
</feature>
<evidence type="ECO:0000256" key="7">
    <source>
        <dbReference type="ARBA" id="ARBA00023065"/>
    </source>
</evidence>
<keyword evidence="2" id="KW-0813">Transport</keyword>
<dbReference type="PIRSF" id="PIRSF006603">
    <property type="entry name" value="DinF"/>
    <property type="match status" value="1"/>
</dbReference>
<evidence type="ECO:0000256" key="4">
    <source>
        <dbReference type="ARBA" id="ARBA00022475"/>
    </source>
</evidence>
<dbReference type="InterPro" id="IPR050222">
    <property type="entry name" value="MATE_MdtK"/>
</dbReference>
<protein>
    <recommendedName>
        <fullName evidence="9">Multidrug-efflux transporter</fullName>
    </recommendedName>
</protein>
<dbReference type="InterPro" id="IPR002528">
    <property type="entry name" value="MATE_fam"/>
</dbReference>
<evidence type="ECO:0000313" key="11">
    <source>
        <dbReference type="EMBL" id="MBA5777301.1"/>
    </source>
</evidence>
<dbReference type="Proteomes" id="UP000541109">
    <property type="component" value="Unassembled WGS sequence"/>
</dbReference>
<dbReference type="AlphaFoldDB" id="A0A839ACR6"/>
<dbReference type="PANTHER" id="PTHR43298:SF2">
    <property type="entry name" value="FMN_FAD EXPORTER YEEO-RELATED"/>
    <property type="match status" value="1"/>
</dbReference>
<keyword evidence="4" id="KW-1003">Cell membrane</keyword>
<dbReference type="GO" id="GO:0005886">
    <property type="term" value="C:plasma membrane"/>
    <property type="evidence" value="ECO:0007669"/>
    <property type="project" value="UniProtKB-SubCell"/>
</dbReference>
<feature type="transmembrane region" description="Helical" evidence="10">
    <location>
        <begin position="172"/>
        <end position="192"/>
    </location>
</feature>
<feature type="transmembrane region" description="Helical" evidence="10">
    <location>
        <begin position="142"/>
        <end position="160"/>
    </location>
</feature>
<evidence type="ECO:0000256" key="10">
    <source>
        <dbReference type="SAM" id="Phobius"/>
    </source>
</evidence>
<reference evidence="11 12" key="1">
    <citation type="submission" date="2020-07" db="EMBL/GenBank/DDBJ databases">
        <title>Stappia sp., F7233, whole genome shotgun sequencing project.</title>
        <authorList>
            <person name="Jiang S."/>
            <person name="Liu Z.W."/>
            <person name="Du Z.J."/>
        </authorList>
    </citation>
    <scope>NUCLEOTIDE SEQUENCE [LARGE SCALE GENOMIC DNA]</scope>
    <source>
        <strain evidence="11 12">F7233</strain>
    </source>
</reference>
<organism evidence="11 12">
    <name type="scientific">Stappia albiluteola</name>
    <dbReference type="NCBI Taxonomy" id="2758565"/>
    <lineage>
        <taxon>Bacteria</taxon>
        <taxon>Pseudomonadati</taxon>
        <taxon>Pseudomonadota</taxon>
        <taxon>Alphaproteobacteria</taxon>
        <taxon>Hyphomicrobiales</taxon>
        <taxon>Stappiaceae</taxon>
        <taxon>Stappia</taxon>
    </lineage>
</organism>